<keyword evidence="8" id="KW-0807">Transducer</keyword>
<dbReference type="InterPro" id="IPR004117">
    <property type="entry name" value="7tm6_olfct_rcpt"/>
</dbReference>
<evidence type="ECO:0000256" key="8">
    <source>
        <dbReference type="ARBA" id="ARBA00023224"/>
    </source>
</evidence>
<keyword evidence="4" id="KW-0552">Olfaction</keyword>
<comment type="subunit">
    <text evidence="11">Interacts with Orco. Complexes exist early in the endomembrane system in olfactory sensory neurons (OSNs), coupling these complexes to the conserved ciliary trafficking pathway.</text>
</comment>
<sequence length="334" mass="38656">MELNTKLSKIILFTLHIFGLWPNGKSPTSLKLYKFYSYAIHFTFSLMFLMCMVLNYETIGSIHKETEALFPTITVLSYCLKVVNFYLNASGMQRTFVDVMQFEFKNDNEIRMTNDKLRYLYRFSMCFILTAHFTMVSTFMRVLFISGPAELPLPSWYPIDWKNNQKLYWIVYSYQTLGAFLILNVNLTLDLYLIFLMAIICKHLETVGDRLANLTANHRNITPHTRCLDVVEQSRMNDELIDCIKVHQNLIRTIDAVERNFTFGSFCLISLSGVITCCAAYTLTILSPIADSVRFVYCLAFFITSILEIFMISYFGEQILTASSLLTFQAYSTS</sequence>
<comment type="subcellular location">
    <subcellularLocation>
        <location evidence="1">Membrane</location>
        <topology evidence="1">Multi-pass membrane protein</topology>
    </subcellularLocation>
</comment>
<dbReference type="EMBL" id="WJQU01000001">
    <property type="protein sequence ID" value="KAJ6649451.1"/>
    <property type="molecule type" value="Genomic_DNA"/>
</dbReference>
<keyword evidence="5 12" id="KW-1133">Transmembrane helix</keyword>
<dbReference type="OrthoDB" id="7720078at2759"/>
<name>A0A9Q0NFQ2_9DIPT</name>
<dbReference type="AlphaFoldDB" id="A0A9Q0NFQ2"/>
<evidence type="ECO:0000256" key="10">
    <source>
        <dbReference type="ARBA" id="ARBA00037946"/>
    </source>
</evidence>
<dbReference type="PANTHER" id="PTHR21137">
    <property type="entry name" value="ODORANT RECEPTOR"/>
    <property type="match status" value="1"/>
</dbReference>
<reference evidence="13" key="1">
    <citation type="submission" date="2022-07" db="EMBL/GenBank/DDBJ databases">
        <authorList>
            <person name="Trinca V."/>
            <person name="Uliana J.V.C."/>
            <person name="Torres T.T."/>
            <person name="Ward R.J."/>
            <person name="Monesi N."/>
        </authorList>
    </citation>
    <scope>NUCLEOTIDE SEQUENCE</scope>
    <source>
        <strain evidence="13">HSMRA1968</strain>
        <tissue evidence="13">Whole embryos</tissue>
    </source>
</reference>
<evidence type="ECO:0000256" key="3">
    <source>
        <dbReference type="ARBA" id="ARBA00022692"/>
    </source>
</evidence>
<evidence type="ECO:0000256" key="1">
    <source>
        <dbReference type="ARBA" id="ARBA00004141"/>
    </source>
</evidence>
<dbReference type="GO" id="GO:0005886">
    <property type="term" value="C:plasma membrane"/>
    <property type="evidence" value="ECO:0007669"/>
    <property type="project" value="TreeGrafter"/>
</dbReference>
<evidence type="ECO:0000256" key="12">
    <source>
        <dbReference type="SAM" id="Phobius"/>
    </source>
</evidence>
<evidence type="ECO:0000256" key="2">
    <source>
        <dbReference type="ARBA" id="ARBA00022606"/>
    </source>
</evidence>
<organism evidence="13 14">
    <name type="scientific">Pseudolycoriella hygida</name>
    <dbReference type="NCBI Taxonomy" id="35572"/>
    <lineage>
        <taxon>Eukaryota</taxon>
        <taxon>Metazoa</taxon>
        <taxon>Ecdysozoa</taxon>
        <taxon>Arthropoda</taxon>
        <taxon>Hexapoda</taxon>
        <taxon>Insecta</taxon>
        <taxon>Pterygota</taxon>
        <taxon>Neoptera</taxon>
        <taxon>Endopterygota</taxon>
        <taxon>Diptera</taxon>
        <taxon>Nematocera</taxon>
        <taxon>Sciaroidea</taxon>
        <taxon>Sciaridae</taxon>
        <taxon>Pseudolycoriella</taxon>
    </lineage>
</organism>
<feature type="non-terminal residue" evidence="13">
    <location>
        <position position="1"/>
    </location>
</feature>
<dbReference type="Proteomes" id="UP001151699">
    <property type="component" value="Chromosome A"/>
</dbReference>
<evidence type="ECO:0000256" key="6">
    <source>
        <dbReference type="ARBA" id="ARBA00023136"/>
    </source>
</evidence>
<comment type="caution">
    <text evidence="13">The sequence shown here is derived from an EMBL/GenBank/DDBJ whole genome shotgun (WGS) entry which is preliminary data.</text>
</comment>
<proteinExistence type="inferred from homology"/>
<accession>A0A9Q0NFQ2</accession>
<keyword evidence="3 12" id="KW-0812">Transmembrane</keyword>
<dbReference type="GO" id="GO:0007165">
    <property type="term" value="P:signal transduction"/>
    <property type="evidence" value="ECO:0007669"/>
    <property type="project" value="UniProtKB-KW"/>
</dbReference>
<evidence type="ECO:0000256" key="9">
    <source>
        <dbReference type="ARBA" id="ARBA00037764"/>
    </source>
</evidence>
<evidence type="ECO:0000256" key="7">
    <source>
        <dbReference type="ARBA" id="ARBA00023170"/>
    </source>
</evidence>
<feature type="transmembrane region" description="Helical" evidence="12">
    <location>
        <begin position="167"/>
        <end position="200"/>
    </location>
</feature>
<evidence type="ECO:0000256" key="4">
    <source>
        <dbReference type="ARBA" id="ARBA00022725"/>
    </source>
</evidence>
<dbReference type="Pfam" id="PF02949">
    <property type="entry name" value="7tm_6"/>
    <property type="match status" value="1"/>
</dbReference>
<keyword evidence="14" id="KW-1185">Reference proteome</keyword>
<gene>
    <name evidence="13" type="primary">Or71a_3</name>
    <name evidence="13" type="ORF">Bhyg_04686</name>
</gene>
<evidence type="ECO:0000313" key="13">
    <source>
        <dbReference type="EMBL" id="KAJ6649451.1"/>
    </source>
</evidence>
<dbReference type="GO" id="GO:0004984">
    <property type="term" value="F:olfactory receptor activity"/>
    <property type="evidence" value="ECO:0007669"/>
    <property type="project" value="InterPro"/>
</dbReference>
<keyword evidence="2" id="KW-0716">Sensory transduction</keyword>
<feature type="transmembrane region" description="Helical" evidence="12">
    <location>
        <begin position="119"/>
        <end position="147"/>
    </location>
</feature>
<dbReference type="GO" id="GO:0005549">
    <property type="term" value="F:odorant binding"/>
    <property type="evidence" value="ECO:0007669"/>
    <property type="project" value="InterPro"/>
</dbReference>
<comment type="similarity">
    <text evidence="10">Belongs to the insect chemoreceptor superfamily. Heteromeric odorant receptor channel (TC 1.A.69) family. Or2a subfamily.</text>
</comment>
<dbReference type="PANTHER" id="PTHR21137:SF37">
    <property type="entry name" value="ODORANT RECEPTOR 46A, ISOFORM B-RELATED"/>
    <property type="match status" value="1"/>
</dbReference>
<comment type="function">
    <text evidence="9">Odorant receptor which mediates acceptance or avoidance behavior, depending on its substrates. The odorant receptor repertoire encodes a large collection of odor stimuli that vary widely in identity, intensity, and duration. May form a complex with Orco to form odorant-sensing units, providing sensitive and prolonged odorant signaling and calcium permeability.</text>
</comment>
<evidence type="ECO:0000313" key="14">
    <source>
        <dbReference type="Proteomes" id="UP001151699"/>
    </source>
</evidence>
<feature type="transmembrane region" description="Helical" evidence="12">
    <location>
        <begin position="68"/>
        <end position="87"/>
    </location>
</feature>
<protein>
    <submittedName>
        <fullName evidence="13">Odorant receptor 71a</fullName>
    </submittedName>
</protein>
<evidence type="ECO:0000256" key="11">
    <source>
        <dbReference type="ARBA" id="ARBA00038679"/>
    </source>
</evidence>
<feature type="transmembrane region" description="Helical" evidence="12">
    <location>
        <begin position="261"/>
        <end position="282"/>
    </location>
</feature>
<keyword evidence="6 12" id="KW-0472">Membrane</keyword>
<feature type="transmembrane region" description="Helical" evidence="12">
    <location>
        <begin position="35"/>
        <end position="56"/>
    </location>
</feature>
<evidence type="ECO:0000256" key="5">
    <source>
        <dbReference type="ARBA" id="ARBA00022989"/>
    </source>
</evidence>
<keyword evidence="7 13" id="KW-0675">Receptor</keyword>
<feature type="transmembrane region" description="Helical" evidence="12">
    <location>
        <begin position="294"/>
        <end position="315"/>
    </location>
</feature>